<sequence length="67" mass="7550">MRQLTPAGVSGDGSNFSKLPMRQLTNHFRIMVWRTFSKLPMRQLTPAGVSGDGSNFSKLPMRQLTLR</sequence>
<name>C9LM17_9FIRM</name>
<gene>
    <name evidence="2" type="ORF">GCWU000321_00549</name>
</gene>
<dbReference type="STRING" id="592028.GCWU000321_00549"/>
<organism evidence="2 3">
    <name type="scientific">Dialister invisus DSM 15470</name>
    <dbReference type="NCBI Taxonomy" id="592028"/>
    <lineage>
        <taxon>Bacteria</taxon>
        <taxon>Bacillati</taxon>
        <taxon>Bacillota</taxon>
        <taxon>Negativicutes</taxon>
        <taxon>Veillonellales</taxon>
        <taxon>Veillonellaceae</taxon>
        <taxon>Dialister</taxon>
    </lineage>
</organism>
<accession>C9LM17</accession>
<dbReference type="EMBL" id="ACIM02000001">
    <property type="protein sequence ID" value="EEW96603.1"/>
    <property type="molecule type" value="Genomic_DNA"/>
</dbReference>
<evidence type="ECO:0000313" key="2">
    <source>
        <dbReference type="EMBL" id="EEW96603.1"/>
    </source>
</evidence>
<protein>
    <submittedName>
        <fullName evidence="2">Uncharacterized protein</fullName>
    </submittedName>
</protein>
<keyword evidence="3" id="KW-1185">Reference proteome</keyword>
<feature type="region of interest" description="Disordered" evidence="1">
    <location>
        <begin position="45"/>
        <end position="67"/>
    </location>
</feature>
<dbReference type="AlphaFoldDB" id="C9LM17"/>
<reference evidence="2" key="1">
    <citation type="submission" date="2009-09" db="EMBL/GenBank/DDBJ databases">
        <authorList>
            <person name="Weinstock G."/>
            <person name="Sodergren E."/>
            <person name="Clifton S."/>
            <person name="Fulton L."/>
            <person name="Fulton B."/>
            <person name="Courtney L."/>
            <person name="Fronick C."/>
            <person name="Harrison M."/>
            <person name="Strong C."/>
            <person name="Farmer C."/>
            <person name="Delahaunty K."/>
            <person name="Markovic C."/>
            <person name="Hall O."/>
            <person name="Minx P."/>
            <person name="Tomlinson C."/>
            <person name="Mitreva M."/>
            <person name="Nelson J."/>
            <person name="Hou S."/>
            <person name="Wollam A."/>
            <person name="Pepin K.H."/>
            <person name="Johnson M."/>
            <person name="Bhonagiri V."/>
            <person name="Nash W.E."/>
            <person name="Warren W."/>
            <person name="Chinwalla A."/>
            <person name="Mardis E.R."/>
            <person name="Wilson R.K."/>
        </authorList>
    </citation>
    <scope>NUCLEOTIDE SEQUENCE [LARGE SCALE GENOMIC DNA]</scope>
    <source>
        <strain evidence="2">DSM 15470</strain>
    </source>
</reference>
<evidence type="ECO:0000313" key="3">
    <source>
        <dbReference type="Proteomes" id="UP000004736"/>
    </source>
</evidence>
<proteinExistence type="predicted"/>
<comment type="caution">
    <text evidence="2">The sequence shown here is derived from an EMBL/GenBank/DDBJ whole genome shotgun (WGS) entry which is preliminary data.</text>
</comment>
<dbReference type="HOGENOM" id="CLU_2805546_0_0_9"/>
<evidence type="ECO:0000256" key="1">
    <source>
        <dbReference type="SAM" id="MobiDB-lite"/>
    </source>
</evidence>
<dbReference type="Proteomes" id="UP000004736">
    <property type="component" value="Unassembled WGS sequence"/>
</dbReference>